<dbReference type="AlphaFoldDB" id="A0A7W8X7H8"/>
<evidence type="ECO:0000313" key="2">
    <source>
        <dbReference type="EMBL" id="MBB5534527.1"/>
    </source>
</evidence>
<reference evidence="2 3" key="1">
    <citation type="submission" date="2020-08" db="EMBL/GenBank/DDBJ databases">
        <title>Genomic Encyclopedia of Type Strains, Phase IV (KMG-V): Genome sequencing to study the core and pangenomes of soil and plant-associated prokaryotes.</title>
        <authorList>
            <person name="Whitman W."/>
        </authorList>
    </citation>
    <scope>NUCLEOTIDE SEQUENCE [LARGE SCALE GENOMIC DNA]</scope>
    <source>
        <strain evidence="2 3">SEMIA 4084</strain>
    </source>
</reference>
<keyword evidence="3" id="KW-1185">Reference proteome</keyword>
<proteinExistence type="predicted"/>
<dbReference type="GO" id="GO:0016787">
    <property type="term" value="F:hydrolase activity"/>
    <property type="evidence" value="ECO:0007669"/>
    <property type="project" value="InterPro"/>
</dbReference>
<name>A0A7W8X7H8_9HYPH</name>
<dbReference type="Proteomes" id="UP000585507">
    <property type="component" value="Unassembled WGS sequence"/>
</dbReference>
<comment type="caution">
    <text evidence="2">The sequence shown here is derived from an EMBL/GenBank/DDBJ whole genome shotgun (WGS) entry which is preliminary data.</text>
</comment>
<feature type="domain" description="Calcineurin-like phosphoesterase" evidence="1">
    <location>
        <begin position="8"/>
        <end position="126"/>
    </location>
</feature>
<dbReference type="EMBL" id="JACHBK010000002">
    <property type="protein sequence ID" value="MBB5534527.1"/>
    <property type="molecule type" value="Genomic_DNA"/>
</dbReference>
<evidence type="ECO:0000259" key="1">
    <source>
        <dbReference type="Pfam" id="PF00149"/>
    </source>
</evidence>
<protein>
    <submittedName>
        <fullName evidence="2">3',5'-cyclic AMP phosphodiesterase CpdA</fullName>
    </submittedName>
</protein>
<organism evidence="2 3">
    <name type="scientific">Rhizobium giardinii</name>
    <dbReference type="NCBI Taxonomy" id="56731"/>
    <lineage>
        <taxon>Bacteria</taxon>
        <taxon>Pseudomonadati</taxon>
        <taxon>Pseudomonadota</taxon>
        <taxon>Alphaproteobacteria</taxon>
        <taxon>Hyphomicrobiales</taxon>
        <taxon>Rhizobiaceae</taxon>
        <taxon>Rhizobium/Agrobacterium group</taxon>
        <taxon>Rhizobium</taxon>
    </lineage>
</organism>
<dbReference type="CDD" id="cd00838">
    <property type="entry name" value="MPP_superfamily"/>
    <property type="match status" value="1"/>
</dbReference>
<dbReference type="InterPro" id="IPR004843">
    <property type="entry name" value="Calcineurin-like_PHP"/>
</dbReference>
<gene>
    <name evidence="2" type="ORF">GGD55_001198</name>
</gene>
<dbReference type="InterPro" id="IPR029052">
    <property type="entry name" value="Metallo-depent_PP-like"/>
</dbReference>
<sequence>MPPSQHPRIAVIADAHFHDPYADFGFPGIMQGGRRLTFRLLSDTARSTRVFNESYFALHHALDGIAAGGIHHVVLLGDYSDDGQVETVQGVKKVLDSYAARYGMRFYATVGNHDIFGASGRHRAKRFMNEDGSYSVVSSDPHMRDRGARSVVASEAMYCQGYPDGLDAVADFGFFPRSGDLHWETPFGSDGDPAARLYEVRSPDGKTTRSLMDASYLIEPFPGVWLLMIDANVFVPVDGAVPGEAGDLADSTSAGWNAMLTHKRFVIDWMKDVSARARRLGKTLLAFSHYPVLDPLDGTADEEVSLLGRTGMSARIPVAAVAEALIGAGIDVHFSGHLHVNDTAQYRNGDRFLVNVAVPALVAFPGAYKVITIGERRLDIETVGIDDMPLNPQLRQTYDREIVPSGLDAGGMLDVGDYGGFLFEHLGHLVGRRFLKREWPQDLAALIRVLDLADLAALALMEPVAADDAVGATAAARADRVLQGRLAARLKAAGARAELLREVSAISFLADWYRLRMGSDLALEWIADGRMALYQAVGRLYAEGDWDGVNAAQARFALIFRMFEKSISGLPSGNFRIDRTTGAIASRASPANAPLERLGTN</sequence>
<dbReference type="RefSeq" id="WP_018326667.1">
    <property type="nucleotide sequence ID" value="NZ_JACHBK010000002.1"/>
</dbReference>
<accession>A0A7W8X7H8</accession>
<dbReference type="Pfam" id="PF00149">
    <property type="entry name" value="Metallophos"/>
    <property type="match status" value="1"/>
</dbReference>
<dbReference type="SUPFAM" id="SSF56300">
    <property type="entry name" value="Metallo-dependent phosphatases"/>
    <property type="match status" value="1"/>
</dbReference>
<dbReference type="Gene3D" id="3.60.21.10">
    <property type="match status" value="2"/>
</dbReference>
<evidence type="ECO:0000313" key="3">
    <source>
        <dbReference type="Proteomes" id="UP000585507"/>
    </source>
</evidence>